<keyword evidence="2 5" id="KW-0812">Transmembrane</keyword>
<feature type="transmembrane region" description="Helical" evidence="5">
    <location>
        <begin position="18"/>
        <end position="41"/>
    </location>
</feature>
<dbReference type="InterPro" id="IPR020846">
    <property type="entry name" value="MFS_dom"/>
</dbReference>
<feature type="transmembrane region" description="Helical" evidence="5">
    <location>
        <begin position="186"/>
        <end position="206"/>
    </location>
</feature>
<dbReference type="GO" id="GO:0016020">
    <property type="term" value="C:membrane"/>
    <property type="evidence" value="ECO:0007669"/>
    <property type="project" value="UniProtKB-SubCell"/>
</dbReference>
<feature type="transmembrane region" description="Helical" evidence="5">
    <location>
        <begin position="85"/>
        <end position="105"/>
    </location>
</feature>
<feature type="transmembrane region" description="Helical" evidence="5">
    <location>
        <begin position="111"/>
        <end position="132"/>
    </location>
</feature>
<evidence type="ECO:0000313" key="7">
    <source>
        <dbReference type="EMBL" id="HEN15410.1"/>
    </source>
</evidence>
<comment type="subcellular location">
    <subcellularLocation>
        <location evidence="1">Membrane</location>
        <topology evidence="1">Multi-pass membrane protein</topology>
    </subcellularLocation>
</comment>
<dbReference type="EMBL" id="DSOK01000235">
    <property type="protein sequence ID" value="HEN15410.1"/>
    <property type="molecule type" value="Genomic_DNA"/>
</dbReference>
<dbReference type="Pfam" id="PF07690">
    <property type="entry name" value="MFS_1"/>
    <property type="match status" value="1"/>
</dbReference>
<dbReference type="InterPro" id="IPR050382">
    <property type="entry name" value="MFS_Na/Anion_cotransporter"/>
</dbReference>
<comment type="caution">
    <text evidence="7">The sequence shown here is derived from an EMBL/GenBank/DDBJ whole genome shotgun (WGS) entry which is preliminary data.</text>
</comment>
<dbReference type="PANTHER" id="PTHR11662:SF399">
    <property type="entry name" value="FI19708P1-RELATED"/>
    <property type="match status" value="1"/>
</dbReference>
<feature type="transmembrane region" description="Helical" evidence="5">
    <location>
        <begin position="144"/>
        <end position="166"/>
    </location>
</feature>
<accession>A0A7C2NWW0</accession>
<sequence length="429" mass="44981">MAADSNETPRIGQGRYQVLGLLALMAAIAYVQRAAISVPAAEIAADLQFPNLARDMGAVQSAWYLCYALLQLPSGWFADRVGSRLAIVLFAGLWSCATLLSSLATDFVSLLMLWGLMGAAQAGAFPCAAKGIGQIFPETERARASGLLASGMAVGGAVAPVLAATLLELLTPVSAELAAARWRLLFAAYAAPGLLWACGFVLLVPASRLPSNRSSLASRSPVDWTRLFRSGPLALLCAQQFFRAAGMVFFLTWFPVFLQQTRGVSSLQSGVLTTIAGVGGALGSLSGGFASDWLYRRTGNARLSRQGIAVAGMSICAVLIVASYFVADVHSSIALISLGAFCATFGGISGYTVAISFGGRHVATVFSTMNMCGNIGAALFPITAGWLVDLTGNWHLILFLFAGIMAVDAICWALLNPRGTLFGDDDERG</sequence>
<name>A0A7C2NWW0_9PLAN</name>
<feature type="transmembrane region" description="Helical" evidence="5">
    <location>
        <begin position="307"/>
        <end position="327"/>
    </location>
</feature>
<evidence type="ECO:0000256" key="1">
    <source>
        <dbReference type="ARBA" id="ARBA00004141"/>
    </source>
</evidence>
<evidence type="ECO:0000256" key="2">
    <source>
        <dbReference type="ARBA" id="ARBA00022692"/>
    </source>
</evidence>
<evidence type="ECO:0000256" key="3">
    <source>
        <dbReference type="ARBA" id="ARBA00022989"/>
    </source>
</evidence>
<feature type="transmembrane region" description="Helical" evidence="5">
    <location>
        <begin position="227"/>
        <end position="251"/>
    </location>
</feature>
<organism evidence="7">
    <name type="scientific">Schlesneria paludicola</name>
    <dbReference type="NCBI Taxonomy" id="360056"/>
    <lineage>
        <taxon>Bacteria</taxon>
        <taxon>Pseudomonadati</taxon>
        <taxon>Planctomycetota</taxon>
        <taxon>Planctomycetia</taxon>
        <taxon>Planctomycetales</taxon>
        <taxon>Planctomycetaceae</taxon>
        <taxon>Schlesneria</taxon>
    </lineage>
</organism>
<gene>
    <name evidence="7" type="ORF">ENQ76_08085</name>
</gene>
<evidence type="ECO:0000259" key="6">
    <source>
        <dbReference type="PROSITE" id="PS50850"/>
    </source>
</evidence>
<dbReference type="InterPro" id="IPR011701">
    <property type="entry name" value="MFS"/>
</dbReference>
<keyword evidence="3 5" id="KW-1133">Transmembrane helix</keyword>
<keyword evidence="4 5" id="KW-0472">Membrane</keyword>
<feature type="transmembrane region" description="Helical" evidence="5">
    <location>
        <begin position="61"/>
        <end position="78"/>
    </location>
</feature>
<dbReference type="AlphaFoldDB" id="A0A7C2NWW0"/>
<dbReference type="InterPro" id="IPR036259">
    <property type="entry name" value="MFS_trans_sf"/>
</dbReference>
<protein>
    <submittedName>
        <fullName evidence="7">MFS transporter</fullName>
    </submittedName>
</protein>
<proteinExistence type="predicted"/>
<feature type="transmembrane region" description="Helical" evidence="5">
    <location>
        <begin position="394"/>
        <end position="415"/>
    </location>
</feature>
<feature type="transmembrane region" description="Helical" evidence="5">
    <location>
        <begin position="333"/>
        <end position="357"/>
    </location>
</feature>
<dbReference type="SUPFAM" id="SSF103473">
    <property type="entry name" value="MFS general substrate transporter"/>
    <property type="match status" value="1"/>
</dbReference>
<dbReference type="PROSITE" id="PS50850">
    <property type="entry name" value="MFS"/>
    <property type="match status" value="1"/>
</dbReference>
<feature type="transmembrane region" description="Helical" evidence="5">
    <location>
        <begin position="369"/>
        <end position="388"/>
    </location>
</feature>
<dbReference type="PANTHER" id="PTHR11662">
    <property type="entry name" value="SOLUTE CARRIER FAMILY 17"/>
    <property type="match status" value="1"/>
</dbReference>
<evidence type="ECO:0000256" key="5">
    <source>
        <dbReference type="SAM" id="Phobius"/>
    </source>
</evidence>
<reference evidence="7" key="1">
    <citation type="journal article" date="2020" name="mSystems">
        <title>Genome- and Community-Level Interaction Insights into Carbon Utilization and Element Cycling Functions of Hydrothermarchaeota in Hydrothermal Sediment.</title>
        <authorList>
            <person name="Zhou Z."/>
            <person name="Liu Y."/>
            <person name="Xu W."/>
            <person name="Pan J."/>
            <person name="Luo Z.H."/>
            <person name="Li M."/>
        </authorList>
    </citation>
    <scope>NUCLEOTIDE SEQUENCE [LARGE SCALE GENOMIC DNA]</scope>
    <source>
        <strain evidence="7">SpSt-339</strain>
    </source>
</reference>
<feature type="domain" description="Major facilitator superfamily (MFS) profile" evidence="6">
    <location>
        <begin position="18"/>
        <end position="420"/>
    </location>
</feature>
<dbReference type="Gene3D" id="1.20.1250.20">
    <property type="entry name" value="MFS general substrate transporter like domains"/>
    <property type="match status" value="2"/>
</dbReference>
<dbReference type="GO" id="GO:0022857">
    <property type="term" value="F:transmembrane transporter activity"/>
    <property type="evidence" value="ECO:0007669"/>
    <property type="project" value="InterPro"/>
</dbReference>
<feature type="transmembrane region" description="Helical" evidence="5">
    <location>
        <begin position="271"/>
        <end position="295"/>
    </location>
</feature>
<evidence type="ECO:0000256" key="4">
    <source>
        <dbReference type="ARBA" id="ARBA00023136"/>
    </source>
</evidence>